<evidence type="ECO:0000313" key="2">
    <source>
        <dbReference type="Proteomes" id="UP001497623"/>
    </source>
</evidence>
<accession>A0AAV2QP45</accession>
<reference evidence="1 2" key="1">
    <citation type="submission" date="2024-05" db="EMBL/GenBank/DDBJ databases">
        <authorList>
            <person name="Wallberg A."/>
        </authorList>
    </citation>
    <scope>NUCLEOTIDE SEQUENCE [LARGE SCALE GENOMIC DNA]</scope>
</reference>
<gene>
    <name evidence="1" type="ORF">MNOR_LOCUS14249</name>
</gene>
<dbReference type="Proteomes" id="UP001497623">
    <property type="component" value="Unassembled WGS sequence"/>
</dbReference>
<comment type="caution">
    <text evidence="1">The sequence shown here is derived from an EMBL/GenBank/DDBJ whole genome shotgun (WGS) entry which is preliminary data.</text>
</comment>
<protein>
    <submittedName>
        <fullName evidence="1">Uncharacterized protein</fullName>
    </submittedName>
</protein>
<dbReference type="AlphaFoldDB" id="A0AAV2QP45"/>
<sequence>MFSHWFPMLRWNRGTNTKVTLARKLIMGQMVRSTRIVNNPGLPCRVNCSSSWMVTPMSAVLTTRSSWETYTNLAITIHDISIKQPRWGEAVGGSCDGPGEDAVMTRGPATVDDSKWQTVATAAGAKEPFNCPCACCCH</sequence>
<evidence type="ECO:0000313" key="1">
    <source>
        <dbReference type="EMBL" id="CAL4091089.1"/>
    </source>
</evidence>
<keyword evidence="2" id="KW-1185">Reference proteome</keyword>
<name>A0AAV2QP45_MEGNR</name>
<proteinExistence type="predicted"/>
<dbReference type="EMBL" id="CAXKWB010008453">
    <property type="protein sequence ID" value="CAL4091089.1"/>
    <property type="molecule type" value="Genomic_DNA"/>
</dbReference>
<organism evidence="1 2">
    <name type="scientific">Meganyctiphanes norvegica</name>
    <name type="common">Northern krill</name>
    <name type="synonym">Thysanopoda norvegica</name>
    <dbReference type="NCBI Taxonomy" id="48144"/>
    <lineage>
        <taxon>Eukaryota</taxon>
        <taxon>Metazoa</taxon>
        <taxon>Ecdysozoa</taxon>
        <taxon>Arthropoda</taxon>
        <taxon>Crustacea</taxon>
        <taxon>Multicrustacea</taxon>
        <taxon>Malacostraca</taxon>
        <taxon>Eumalacostraca</taxon>
        <taxon>Eucarida</taxon>
        <taxon>Euphausiacea</taxon>
        <taxon>Euphausiidae</taxon>
        <taxon>Meganyctiphanes</taxon>
    </lineage>
</organism>